<dbReference type="AlphaFoldDB" id="A0A1F7HW47"/>
<gene>
    <name evidence="10" type="ORF">A3F60_00535</name>
</gene>
<dbReference type="PANTHER" id="PTHR33908:SF11">
    <property type="entry name" value="MEMBRANE PROTEIN"/>
    <property type="match status" value="1"/>
</dbReference>
<dbReference type="GO" id="GO:0009103">
    <property type="term" value="P:lipopolysaccharide biosynthetic process"/>
    <property type="evidence" value="ECO:0007669"/>
    <property type="project" value="UniProtKB-ARBA"/>
</dbReference>
<organism evidence="10 11">
    <name type="scientific">Candidatus Roizmanbacteria bacterium RIFCSPHIGHO2_12_FULL_39_8</name>
    <dbReference type="NCBI Taxonomy" id="1802050"/>
    <lineage>
        <taxon>Bacteria</taxon>
        <taxon>Candidatus Roizmaniibacteriota</taxon>
    </lineage>
</organism>
<dbReference type="Proteomes" id="UP000178853">
    <property type="component" value="Unassembled WGS sequence"/>
</dbReference>
<dbReference type="PANTHER" id="PTHR33908">
    <property type="entry name" value="MANNOSYLTRANSFERASE YKCB-RELATED"/>
    <property type="match status" value="1"/>
</dbReference>
<evidence type="ECO:0000313" key="11">
    <source>
        <dbReference type="Proteomes" id="UP000178853"/>
    </source>
</evidence>
<feature type="domain" description="Glycosyltransferase RgtA/B/C/D-like" evidence="9">
    <location>
        <begin position="12"/>
        <end position="162"/>
    </location>
</feature>
<evidence type="ECO:0000256" key="4">
    <source>
        <dbReference type="ARBA" id="ARBA00022679"/>
    </source>
</evidence>
<evidence type="ECO:0000256" key="8">
    <source>
        <dbReference type="SAM" id="Phobius"/>
    </source>
</evidence>
<feature type="transmembrane region" description="Helical" evidence="8">
    <location>
        <begin position="37"/>
        <end position="54"/>
    </location>
</feature>
<feature type="transmembrane region" description="Helical" evidence="8">
    <location>
        <begin position="61"/>
        <end position="79"/>
    </location>
</feature>
<dbReference type="GO" id="GO:0016763">
    <property type="term" value="F:pentosyltransferase activity"/>
    <property type="evidence" value="ECO:0007669"/>
    <property type="project" value="TreeGrafter"/>
</dbReference>
<feature type="transmembrane region" description="Helical" evidence="8">
    <location>
        <begin position="284"/>
        <end position="304"/>
    </location>
</feature>
<keyword evidence="5 8" id="KW-0812">Transmembrane</keyword>
<dbReference type="InterPro" id="IPR050297">
    <property type="entry name" value="LipidA_mod_glycosyltrf_83"/>
</dbReference>
<evidence type="ECO:0000256" key="7">
    <source>
        <dbReference type="ARBA" id="ARBA00023136"/>
    </source>
</evidence>
<keyword evidence="3" id="KW-0328">Glycosyltransferase</keyword>
<evidence type="ECO:0000256" key="3">
    <source>
        <dbReference type="ARBA" id="ARBA00022676"/>
    </source>
</evidence>
<protein>
    <recommendedName>
        <fullName evidence="9">Glycosyltransferase RgtA/B/C/D-like domain-containing protein</fullName>
    </recommendedName>
</protein>
<feature type="transmembrane region" description="Helical" evidence="8">
    <location>
        <begin position="316"/>
        <end position="336"/>
    </location>
</feature>
<feature type="transmembrane region" description="Helical" evidence="8">
    <location>
        <begin position="114"/>
        <end position="139"/>
    </location>
</feature>
<reference evidence="10 11" key="1">
    <citation type="journal article" date="2016" name="Nat. Commun.">
        <title>Thousands of microbial genomes shed light on interconnected biogeochemical processes in an aquifer system.</title>
        <authorList>
            <person name="Anantharaman K."/>
            <person name="Brown C.T."/>
            <person name="Hug L.A."/>
            <person name="Sharon I."/>
            <person name="Castelle C.J."/>
            <person name="Probst A.J."/>
            <person name="Thomas B.C."/>
            <person name="Singh A."/>
            <person name="Wilkins M.J."/>
            <person name="Karaoz U."/>
            <person name="Brodie E.L."/>
            <person name="Williams K.H."/>
            <person name="Hubbard S.S."/>
            <person name="Banfield J.F."/>
        </authorList>
    </citation>
    <scope>NUCLEOTIDE SEQUENCE [LARGE SCALE GENOMIC DNA]</scope>
</reference>
<accession>A0A1F7HW47</accession>
<evidence type="ECO:0000256" key="5">
    <source>
        <dbReference type="ARBA" id="ARBA00022692"/>
    </source>
</evidence>
<keyword evidence="2" id="KW-1003">Cell membrane</keyword>
<dbReference type="EMBL" id="MGAA01000064">
    <property type="protein sequence ID" value="OGK35387.1"/>
    <property type="molecule type" value="Genomic_DNA"/>
</dbReference>
<evidence type="ECO:0000256" key="2">
    <source>
        <dbReference type="ARBA" id="ARBA00022475"/>
    </source>
</evidence>
<comment type="caution">
    <text evidence="10">The sequence shown here is derived from an EMBL/GenBank/DDBJ whole genome shotgun (WGS) entry which is preliminary data.</text>
</comment>
<dbReference type="Pfam" id="PF13231">
    <property type="entry name" value="PMT_2"/>
    <property type="match status" value="1"/>
</dbReference>
<keyword evidence="4" id="KW-0808">Transferase</keyword>
<evidence type="ECO:0000256" key="1">
    <source>
        <dbReference type="ARBA" id="ARBA00004651"/>
    </source>
</evidence>
<evidence type="ECO:0000259" key="9">
    <source>
        <dbReference type="Pfam" id="PF13231"/>
    </source>
</evidence>
<feature type="transmembrane region" description="Helical" evidence="8">
    <location>
        <begin position="151"/>
        <end position="169"/>
    </location>
</feature>
<dbReference type="GO" id="GO:0005886">
    <property type="term" value="C:plasma membrane"/>
    <property type="evidence" value="ECO:0007669"/>
    <property type="project" value="UniProtKB-SubCell"/>
</dbReference>
<feature type="transmembrane region" description="Helical" evidence="8">
    <location>
        <begin position="251"/>
        <end position="272"/>
    </location>
</feature>
<keyword evidence="6 8" id="KW-1133">Transmembrane helix</keyword>
<proteinExistence type="predicted"/>
<evidence type="ECO:0000256" key="6">
    <source>
        <dbReference type="ARBA" id="ARBA00022989"/>
    </source>
</evidence>
<sequence>MDTTYNNKPYFDHPPAGFVLMAASYKLLGVSEFSTRLPSVLFGLMSILLIYLIASELFGRSEIAFASALILGSSVWYVIRVRSGNLDSAFLFFYLLTVYLSLKSARNFRWFPFVGLSFGALIMTKTLAGISVLVLIVLLNIKTLFGKRENLIWLLLAFIFFYLLVFPWYKSHEAKYSDFLNYQIKHIGQRDRTQLLLIPSNISQTLFYLHMGIRKWFKLWQLSFIPYLFLFLYQIYSYFKRGKKIKQKKSVEILPYLFILIWTTVVLYPFLASSQTEIWHLIPVYPPIALFIASVTFNIGLLFVKTVVTRFNLEKVNLVRIYPVIFIGAFLVLSFIQAKNFWAEVYPKVKYTNDEVDISRRLSKYNQMIYVDGDYLPLAVFYSGKQIKSLILESDSVVTFTKLFEIDKGNVIGVTRNWVFDDLRKKNFNFKLLEKNNSYSIVTIP</sequence>
<name>A0A1F7HW47_9BACT</name>
<evidence type="ECO:0000313" key="10">
    <source>
        <dbReference type="EMBL" id="OGK35387.1"/>
    </source>
</evidence>
<keyword evidence="7 8" id="KW-0472">Membrane</keyword>
<feature type="transmembrane region" description="Helical" evidence="8">
    <location>
        <begin position="85"/>
        <end position="102"/>
    </location>
</feature>
<dbReference type="InterPro" id="IPR038731">
    <property type="entry name" value="RgtA/B/C-like"/>
</dbReference>
<feature type="transmembrane region" description="Helical" evidence="8">
    <location>
        <begin position="219"/>
        <end position="239"/>
    </location>
</feature>
<comment type="subcellular location">
    <subcellularLocation>
        <location evidence="1">Cell membrane</location>
        <topology evidence="1">Multi-pass membrane protein</topology>
    </subcellularLocation>
</comment>